<evidence type="ECO:0000256" key="6">
    <source>
        <dbReference type="PROSITE-ProRule" id="PRU00169"/>
    </source>
</evidence>
<dbReference type="Pfam" id="PF00072">
    <property type="entry name" value="Response_reg"/>
    <property type="match status" value="1"/>
</dbReference>
<keyword evidence="4 7" id="KW-0238">DNA-binding</keyword>
<evidence type="ECO:0000256" key="3">
    <source>
        <dbReference type="ARBA" id="ARBA00023015"/>
    </source>
</evidence>
<keyword evidence="3" id="KW-0805">Transcription regulation</keyword>
<dbReference type="PROSITE" id="PS51755">
    <property type="entry name" value="OMPR_PHOB"/>
    <property type="match status" value="1"/>
</dbReference>
<keyword evidence="11" id="KW-1185">Reference proteome</keyword>
<evidence type="ECO:0000256" key="5">
    <source>
        <dbReference type="ARBA" id="ARBA00023163"/>
    </source>
</evidence>
<dbReference type="AlphaFoldDB" id="A0A847RWP4"/>
<dbReference type="InterPro" id="IPR036388">
    <property type="entry name" value="WH-like_DNA-bd_sf"/>
</dbReference>
<keyword evidence="1 6" id="KW-0597">Phosphoprotein</keyword>
<dbReference type="PANTHER" id="PTHR48111:SF21">
    <property type="entry name" value="DNA-BINDING DUAL MASTER TRANSCRIPTIONAL REGULATOR RPAA"/>
    <property type="match status" value="1"/>
</dbReference>
<dbReference type="PROSITE" id="PS50110">
    <property type="entry name" value="RESPONSE_REGULATORY"/>
    <property type="match status" value="1"/>
</dbReference>
<dbReference type="RefSeq" id="WP_168877235.1">
    <property type="nucleotide sequence ID" value="NZ_JABAIM010000002.1"/>
</dbReference>
<feature type="modified residue" description="4-aspartylphosphate" evidence="6">
    <location>
        <position position="50"/>
    </location>
</feature>
<protein>
    <submittedName>
        <fullName evidence="10">Response regulator transcription factor</fullName>
    </submittedName>
</protein>
<feature type="domain" description="Response regulatory" evidence="8">
    <location>
        <begin position="3"/>
        <end position="114"/>
    </location>
</feature>
<evidence type="ECO:0000259" key="9">
    <source>
        <dbReference type="PROSITE" id="PS51755"/>
    </source>
</evidence>
<evidence type="ECO:0000259" key="8">
    <source>
        <dbReference type="PROSITE" id="PS50110"/>
    </source>
</evidence>
<dbReference type="InterPro" id="IPR001867">
    <property type="entry name" value="OmpR/PhoB-type_DNA-bd"/>
</dbReference>
<sequence length="217" mass="24463">MNTILLLEDDPGVGAGVKEALEREGYRCHWLLQMAAVPEHWPAVDLAILDRQLPEGDALDRLPAWLQLKPIPVLLLTARVDVRDRIAGLDAGACDYISKPFAVEELLARVRVQLRGVEPERRVVGALELVLRERKAYWQGEEVGLTRTEYDLLGCLVSHLGKVLTRDELLNQVWGYDHFPTTRTVDTHVLQLRQKLPGLPLETLRGLGYRLQIVSPS</sequence>
<evidence type="ECO:0000256" key="1">
    <source>
        <dbReference type="ARBA" id="ARBA00022553"/>
    </source>
</evidence>
<dbReference type="CDD" id="cd00383">
    <property type="entry name" value="trans_reg_C"/>
    <property type="match status" value="1"/>
</dbReference>
<accession>A0A847RWP4</accession>
<dbReference type="SMART" id="SM00448">
    <property type="entry name" value="REC"/>
    <property type="match status" value="1"/>
</dbReference>
<feature type="DNA-binding region" description="OmpR/PhoB-type" evidence="7">
    <location>
        <begin position="119"/>
        <end position="213"/>
    </location>
</feature>
<dbReference type="EMBL" id="JABAIM010000002">
    <property type="protein sequence ID" value="NLR75580.1"/>
    <property type="molecule type" value="Genomic_DNA"/>
</dbReference>
<proteinExistence type="predicted"/>
<dbReference type="SUPFAM" id="SSF52172">
    <property type="entry name" value="CheY-like"/>
    <property type="match status" value="1"/>
</dbReference>
<dbReference type="PANTHER" id="PTHR48111">
    <property type="entry name" value="REGULATOR OF RPOS"/>
    <property type="match status" value="1"/>
</dbReference>
<dbReference type="Gene3D" id="1.10.10.10">
    <property type="entry name" value="Winged helix-like DNA-binding domain superfamily/Winged helix DNA-binding domain"/>
    <property type="match status" value="1"/>
</dbReference>
<gene>
    <name evidence="10" type="ORF">HF682_10450</name>
</gene>
<comment type="caution">
    <text evidence="10">The sequence shown here is derived from an EMBL/GenBank/DDBJ whole genome shotgun (WGS) entry which is preliminary data.</text>
</comment>
<dbReference type="InterPro" id="IPR039420">
    <property type="entry name" value="WalR-like"/>
</dbReference>
<dbReference type="Gene3D" id="3.40.50.2300">
    <property type="match status" value="1"/>
</dbReference>
<dbReference type="GO" id="GO:0006355">
    <property type="term" value="P:regulation of DNA-templated transcription"/>
    <property type="evidence" value="ECO:0007669"/>
    <property type="project" value="InterPro"/>
</dbReference>
<dbReference type="GO" id="GO:0000156">
    <property type="term" value="F:phosphorelay response regulator activity"/>
    <property type="evidence" value="ECO:0007669"/>
    <property type="project" value="TreeGrafter"/>
</dbReference>
<evidence type="ECO:0000256" key="7">
    <source>
        <dbReference type="PROSITE-ProRule" id="PRU01091"/>
    </source>
</evidence>
<dbReference type="GO" id="GO:0005829">
    <property type="term" value="C:cytosol"/>
    <property type="evidence" value="ECO:0007669"/>
    <property type="project" value="TreeGrafter"/>
</dbReference>
<name>A0A847RWP4_9NEIS</name>
<evidence type="ECO:0000256" key="2">
    <source>
        <dbReference type="ARBA" id="ARBA00023012"/>
    </source>
</evidence>
<organism evidence="10 11">
    <name type="scientific">Leeia aquatica</name>
    <dbReference type="NCBI Taxonomy" id="2725557"/>
    <lineage>
        <taxon>Bacteria</taxon>
        <taxon>Pseudomonadati</taxon>
        <taxon>Pseudomonadota</taxon>
        <taxon>Betaproteobacteria</taxon>
        <taxon>Neisseriales</taxon>
        <taxon>Leeiaceae</taxon>
        <taxon>Leeia</taxon>
    </lineage>
</organism>
<keyword evidence="2" id="KW-0902">Two-component regulatory system</keyword>
<dbReference type="Gene3D" id="6.10.250.690">
    <property type="match status" value="1"/>
</dbReference>
<evidence type="ECO:0000256" key="4">
    <source>
        <dbReference type="ARBA" id="ARBA00023125"/>
    </source>
</evidence>
<reference evidence="10 11" key="1">
    <citation type="submission" date="2020-04" db="EMBL/GenBank/DDBJ databases">
        <title>Draft genome of Leeia sp. IMCC25680.</title>
        <authorList>
            <person name="Song J."/>
            <person name="Cho J.-C."/>
        </authorList>
    </citation>
    <scope>NUCLEOTIDE SEQUENCE [LARGE SCALE GENOMIC DNA]</scope>
    <source>
        <strain evidence="10 11">IMCC25680</strain>
    </source>
</reference>
<evidence type="ECO:0000313" key="10">
    <source>
        <dbReference type="EMBL" id="NLR75580.1"/>
    </source>
</evidence>
<keyword evidence="5" id="KW-0804">Transcription</keyword>
<dbReference type="InterPro" id="IPR011006">
    <property type="entry name" value="CheY-like_superfamily"/>
</dbReference>
<dbReference type="Pfam" id="PF00486">
    <property type="entry name" value="Trans_reg_C"/>
    <property type="match status" value="1"/>
</dbReference>
<evidence type="ECO:0000313" key="11">
    <source>
        <dbReference type="Proteomes" id="UP000587991"/>
    </source>
</evidence>
<dbReference type="Proteomes" id="UP000587991">
    <property type="component" value="Unassembled WGS sequence"/>
</dbReference>
<dbReference type="GO" id="GO:0032993">
    <property type="term" value="C:protein-DNA complex"/>
    <property type="evidence" value="ECO:0007669"/>
    <property type="project" value="TreeGrafter"/>
</dbReference>
<feature type="domain" description="OmpR/PhoB-type" evidence="9">
    <location>
        <begin position="119"/>
        <end position="213"/>
    </location>
</feature>
<dbReference type="InterPro" id="IPR001789">
    <property type="entry name" value="Sig_transdc_resp-reg_receiver"/>
</dbReference>
<dbReference type="GO" id="GO:0000976">
    <property type="term" value="F:transcription cis-regulatory region binding"/>
    <property type="evidence" value="ECO:0007669"/>
    <property type="project" value="TreeGrafter"/>
</dbReference>
<dbReference type="SMART" id="SM00862">
    <property type="entry name" value="Trans_reg_C"/>
    <property type="match status" value="1"/>
</dbReference>